<dbReference type="EMBL" id="CAJVQC010166685">
    <property type="protein sequence ID" value="CAG8849641.1"/>
    <property type="molecule type" value="Genomic_DNA"/>
</dbReference>
<accession>A0ACA9SUV7</accession>
<evidence type="ECO:0000313" key="1">
    <source>
        <dbReference type="EMBL" id="CAG8849641.1"/>
    </source>
</evidence>
<sequence length="65" mass="7790">AGLREQHFQVVAETAIKLWQEEGKDQYECADLVAYMRRFLEKDEGFKLPYSFENDTPLLWWSTNF</sequence>
<proteinExistence type="predicted"/>
<feature type="non-terminal residue" evidence="1">
    <location>
        <position position="65"/>
    </location>
</feature>
<evidence type="ECO:0000313" key="2">
    <source>
        <dbReference type="Proteomes" id="UP000789920"/>
    </source>
</evidence>
<gene>
    <name evidence="1" type="ORF">RPERSI_LOCUS35699</name>
</gene>
<feature type="non-terminal residue" evidence="1">
    <location>
        <position position="1"/>
    </location>
</feature>
<name>A0ACA9SUV7_9GLOM</name>
<dbReference type="Proteomes" id="UP000789920">
    <property type="component" value="Unassembled WGS sequence"/>
</dbReference>
<organism evidence="1 2">
    <name type="scientific">Racocetra persica</name>
    <dbReference type="NCBI Taxonomy" id="160502"/>
    <lineage>
        <taxon>Eukaryota</taxon>
        <taxon>Fungi</taxon>
        <taxon>Fungi incertae sedis</taxon>
        <taxon>Mucoromycota</taxon>
        <taxon>Glomeromycotina</taxon>
        <taxon>Glomeromycetes</taxon>
        <taxon>Diversisporales</taxon>
        <taxon>Gigasporaceae</taxon>
        <taxon>Racocetra</taxon>
    </lineage>
</organism>
<keyword evidence="2" id="KW-1185">Reference proteome</keyword>
<protein>
    <submittedName>
        <fullName evidence="1">26414_t:CDS:1</fullName>
    </submittedName>
</protein>
<comment type="caution">
    <text evidence="1">The sequence shown here is derived from an EMBL/GenBank/DDBJ whole genome shotgun (WGS) entry which is preliminary data.</text>
</comment>
<reference evidence="1" key="1">
    <citation type="submission" date="2021-06" db="EMBL/GenBank/DDBJ databases">
        <authorList>
            <person name="Kallberg Y."/>
            <person name="Tangrot J."/>
            <person name="Rosling A."/>
        </authorList>
    </citation>
    <scope>NUCLEOTIDE SEQUENCE</scope>
    <source>
        <strain evidence="1">MA461A</strain>
    </source>
</reference>